<accession>A0A501WXS0</accession>
<organism evidence="4 5">
    <name type="scientific">Amaricoccus solimangrovi</name>
    <dbReference type="NCBI Taxonomy" id="2589815"/>
    <lineage>
        <taxon>Bacteria</taxon>
        <taxon>Pseudomonadati</taxon>
        <taxon>Pseudomonadota</taxon>
        <taxon>Alphaproteobacteria</taxon>
        <taxon>Rhodobacterales</taxon>
        <taxon>Paracoccaceae</taxon>
        <taxon>Amaricoccus</taxon>
    </lineage>
</organism>
<evidence type="ECO:0000256" key="2">
    <source>
        <dbReference type="SAM" id="MobiDB-lite"/>
    </source>
</evidence>
<evidence type="ECO:0000256" key="3">
    <source>
        <dbReference type="SAM" id="Phobius"/>
    </source>
</evidence>
<keyword evidence="3" id="KW-0472">Membrane</keyword>
<evidence type="ECO:0000313" key="5">
    <source>
        <dbReference type="Proteomes" id="UP000319255"/>
    </source>
</evidence>
<protein>
    <submittedName>
        <fullName evidence="4">C-type cytochrome biogenesis protein CcmI</fullName>
    </submittedName>
</protein>
<keyword evidence="5" id="KW-1185">Reference proteome</keyword>
<evidence type="ECO:0000256" key="1">
    <source>
        <dbReference type="ARBA" id="ARBA00022748"/>
    </source>
</evidence>
<dbReference type="InterPro" id="IPR011990">
    <property type="entry name" value="TPR-like_helical_dom_sf"/>
</dbReference>
<sequence length="431" mass="44719">MTATFFFWLLAAALALVCFAAILAPLLRGARSGQSRARYDAKVFRDQLREIESDRARGLVTEAEARATGIEISRRLLASAAEDAATPDPAPRRLSRRAGIALIALLMLAGLGLYGRLGAPGSGDQPLVARLERAAAERANRPGQAEAEAEIARAAAAAPDEAPDGAPAAPGPRRDAAPNAGGDDASLVNKLKEVVQSRPQDEQGHRLLARALAGLGDWPGARAAQGDLIGILGDKAAADDYAEWAELMILATNGYVSPEAEAALGQALNRDPANKLARYYSGLTLLQGGRPDLTYRLWTGLIAEGPPDAPWIATIRGQIGEVARMAGLPPPPGAAAPGAGPSAADVEAAGEMAPEERQSMVLGMVDRLATRLDAEGGPVEDWARLIRAQGVLGRMDAAQASWDRAKGAFAADPAALATLAEAARGAGLTAR</sequence>
<keyword evidence="3" id="KW-0812">Transmembrane</keyword>
<name>A0A501WXS0_9RHOB</name>
<dbReference type="Proteomes" id="UP000319255">
    <property type="component" value="Unassembled WGS sequence"/>
</dbReference>
<proteinExistence type="predicted"/>
<dbReference type="NCBIfam" id="TIGR03142">
    <property type="entry name" value="cytochro_ccmI"/>
    <property type="match status" value="1"/>
</dbReference>
<dbReference type="EMBL" id="VFRP01000001">
    <property type="protein sequence ID" value="TPE53522.1"/>
    <property type="molecule type" value="Genomic_DNA"/>
</dbReference>
<feature type="region of interest" description="Disordered" evidence="2">
    <location>
        <begin position="138"/>
        <end position="184"/>
    </location>
</feature>
<feature type="transmembrane region" description="Helical" evidence="3">
    <location>
        <begin position="98"/>
        <end position="117"/>
    </location>
</feature>
<reference evidence="4 5" key="1">
    <citation type="submission" date="2019-06" db="EMBL/GenBank/DDBJ databases">
        <title>A novel bacterium of genus Amaricoccus, isolated from marine sediment.</title>
        <authorList>
            <person name="Huang H."/>
            <person name="Mo K."/>
            <person name="Hu Y."/>
        </authorList>
    </citation>
    <scope>NUCLEOTIDE SEQUENCE [LARGE SCALE GENOMIC DNA]</scope>
    <source>
        <strain evidence="4 5">HB172011</strain>
    </source>
</reference>
<dbReference type="GO" id="GO:0017004">
    <property type="term" value="P:cytochrome complex assembly"/>
    <property type="evidence" value="ECO:0007669"/>
    <property type="project" value="UniProtKB-KW"/>
</dbReference>
<dbReference type="AlphaFoldDB" id="A0A501WXS0"/>
<gene>
    <name evidence="4" type="primary">ccmI</name>
    <name evidence="4" type="ORF">FJM51_00265</name>
</gene>
<keyword evidence="3" id="KW-1133">Transmembrane helix</keyword>
<feature type="transmembrane region" description="Helical" evidence="3">
    <location>
        <begin position="6"/>
        <end position="27"/>
    </location>
</feature>
<dbReference type="RefSeq" id="WP_140452100.1">
    <property type="nucleotide sequence ID" value="NZ_VFRP01000001.1"/>
</dbReference>
<dbReference type="InterPro" id="IPR017560">
    <property type="entry name" value="Cyt_c_biogenesis_CcmI"/>
</dbReference>
<keyword evidence="1" id="KW-0201">Cytochrome c-type biogenesis</keyword>
<dbReference type="OrthoDB" id="9815847at2"/>
<comment type="caution">
    <text evidence="4">The sequence shown here is derived from an EMBL/GenBank/DDBJ whole genome shotgun (WGS) entry which is preliminary data.</text>
</comment>
<feature type="compositionally biased region" description="Low complexity" evidence="2">
    <location>
        <begin position="152"/>
        <end position="168"/>
    </location>
</feature>
<evidence type="ECO:0000313" key="4">
    <source>
        <dbReference type="EMBL" id="TPE53522.1"/>
    </source>
</evidence>
<dbReference type="SUPFAM" id="SSF48452">
    <property type="entry name" value="TPR-like"/>
    <property type="match status" value="1"/>
</dbReference>
<dbReference type="Gene3D" id="1.25.40.10">
    <property type="entry name" value="Tetratricopeptide repeat domain"/>
    <property type="match status" value="1"/>
</dbReference>